<evidence type="ECO:0000256" key="4">
    <source>
        <dbReference type="ARBA" id="ARBA00023136"/>
    </source>
</evidence>
<accession>A0ABW0GLN0</accession>
<dbReference type="EMBL" id="JBHSLD010000006">
    <property type="protein sequence ID" value="MFC5380272.1"/>
    <property type="molecule type" value="Genomic_DNA"/>
</dbReference>
<comment type="subcellular location">
    <subcellularLocation>
        <location evidence="1">Membrane</location>
        <topology evidence="1">Multi-pass membrane protein</topology>
    </subcellularLocation>
</comment>
<evidence type="ECO:0000313" key="7">
    <source>
        <dbReference type="EMBL" id="MFC5380272.1"/>
    </source>
</evidence>
<feature type="transmembrane region" description="Helical" evidence="5">
    <location>
        <begin position="54"/>
        <end position="75"/>
    </location>
</feature>
<dbReference type="Proteomes" id="UP001596122">
    <property type="component" value="Unassembled WGS sequence"/>
</dbReference>
<keyword evidence="4 5" id="KW-0472">Membrane</keyword>
<dbReference type="PANTHER" id="PTHR38480">
    <property type="entry name" value="SLR0254 PROTEIN"/>
    <property type="match status" value="1"/>
</dbReference>
<dbReference type="PANTHER" id="PTHR38480:SF1">
    <property type="entry name" value="SLR0254 PROTEIN"/>
    <property type="match status" value="1"/>
</dbReference>
<reference evidence="8" key="1">
    <citation type="journal article" date="2019" name="Int. J. Syst. Evol. Microbiol.">
        <title>The Global Catalogue of Microorganisms (GCM) 10K type strain sequencing project: providing services to taxonomists for standard genome sequencing and annotation.</title>
        <authorList>
            <consortium name="The Broad Institute Genomics Platform"/>
            <consortium name="The Broad Institute Genome Sequencing Center for Infectious Disease"/>
            <person name="Wu L."/>
            <person name="Ma J."/>
        </authorList>
    </citation>
    <scope>NUCLEOTIDE SEQUENCE [LARGE SCALE GENOMIC DNA]</scope>
    <source>
        <strain evidence="8">CCUG 43114</strain>
    </source>
</reference>
<gene>
    <name evidence="7" type="ORF">ACFPJ6_05675</name>
</gene>
<sequence>MSTLVTGDAVVVELPPAGLGTRVVGILIDVVVLVLVLIGLVFGLSRLLDGLDEAAFTAVTLTLVVLVLVVVPAVVETTTHGRSLGKLALGLRVVRDDGGPVTARHAATRALVGFGEIYLTAGALTVYCVLATNRSKRIGDVLAGTYVVSERAPTSAGEMAVMPPHLAGWAERADLGQVPGQLSLAARSYLARAASLSPQARAHLGQRLSDDLLALVSPPPPPGTSQPDLIAAVLAERRRRDLLRLDREAAQLRRLREMTEHAREG</sequence>
<dbReference type="Pfam" id="PF06271">
    <property type="entry name" value="RDD"/>
    <property type="match status" value="1"/>
</dbReference>
<dbReference type="RefSeq" id="WP_340267244.1">
    <property type="nucleotide sequence ID" value="NZ_JBBEOG010000001.1"/>
</dbReference>
<keyword evidence="2 5" id="KW-0812">Transmembrane</keyword>
<feature type="domain" description="RDD" evidence="6">
    <location>
        <begin position="17"/>
        <end position="144"/>
    </location>
</feature>
<organism evidence="7 8">
    <name type="scientific">Aquipuribacter nitratireducens</name>
    <dbReference type="NCBI Taxonomy" id="650104"/>
    <lineage>
        <taxon>Bacteria</taxon>
        <taxon>Bacillati</taxon>
        <taxon>Actinomycetota</taxon>
        <taxon>Actinomycetes</taxon>
        <taxon>Micrococcales</taxon>
        <taxon>Intrasporangiaceae</taxon>
        <taxon>Aquipuribacter</taxon>
    </lineage>
</organism>
<evidence type="ECO:0000256" key="3">
    <source>
        <dbReference type="ARBA" id="ARBA00022989"/>
    </source>
</evidence>
<feature type="transmembrane region" description="Helical" evidence="5">
    <location>
        <begin position="110"/>
        <end position="130"/>
    </location>
</feature>
<evidence type="ECO:0000256" key="1">
    <source>
        <dbReference type="ARBA" id="ARBA00004141"/>
    </source>
</evidence>
<feature type="transmembrane region" description="Helical" evidence="5">
    <location>
        <begin position="23"/>
        <end position="42"/>
    </location>
</feature>
<evidence type="ECO:0000256" key="2">
    <source>
        <dbReference type="ARBA" id="ARBA00022692"/>
    </source>
</evidence>
<keyword evidence="8" id="KW-1185">Reference proteome</keyword>
<keyword evidence="3 5" id="KW-1133">Transmembrane helix</keyword>
<proteinExistence type="predicted"/>
<evidence type="ECO:0000256" key="5">
    <source>
        <dbReference type="SAM" id="Phobius"/>
    </source>
</evidence>
<comment type="caution">
    <text evidence="7">The sequence shown here is derived from an EMBL/GenBank/DDBJ whole genome shotgun (WGS) entry which is preliminary data.</text>
</comment>
<evidence type="ECO:0000313" key="8">
    <source>
        <dbReference type="Proteomes" id="UP001596122"/>
    </source>
</evidence>
<protein>
    <submittedName>
        <fullName evidence="7">RDD family protein</fullName>
    </submittedName>
</protein>
<evidence type="ECO:0000259" key="6">
    <source>
        <dbReference type="Pfam" id="PF06271"/>
    </source>
</evidence>
<dbReference type="InterPro" id="IPR010432">
    <property type="entry name" value="RDD"/>
</dbReference>
<name>A0ABW0GLN0_9MICO</name>